<name>E7RMA6_9BACT</name>
<dbReference type="HOGENOM" id="CLU_051474_0_2_10"/>
<feature type="domain" description="DUF218" evidence="1">
    <location>
        <begin position="68"/>
        <end position="193"/>
    </location>
</feature>
<dbReference type="RefSeq" id="WP_004368936.1">
    <property type="nucleotide sequence ID" value="NZ_GL833119.1"/>
</dbReference>
<protein>
    <recommendedName>
        <fullName evidence="1">DUF218 domain-containing protein</fullName>
    </recommendedName>
</protein>
<keyword evidence="3" id="KW-1185">Reference proteome</keyword>
<sequence length="219" mass="24805">MTDKKKKLFTRLLFTALGFCAVCIAAIVYCNYDVKRAAEGRMYENVSQIPARRVGLLLGTNPKGRTGAPNPYYTARIDATAELYRSGKISRILISGANPSETYNEPEQMKADLMAQGVPDSVIYLDYAGLRTLDSVVRAKEIFGLHTFTIISQQFHNERALYLSRAEGIDAIAFNAGDFQNRWWQFRMKCREYLARTKAHIDLLVGLQPHFLGKRVEIE</sequence>
<dbReference type="Pfam" id="PF02698">
    <property type="entry name" value="DUF218"/>
    <property type="match status" value="1"/>
</dbReference>
<dbReference type="PANTHER" id="PTHR30336">
    <property type="entry name" value="INNER MEMBRANE PROTEIN, PROBABLE PERMEASE"/>
    <property type="match status" value="1"/>
</dbReference>
<reference evidence="2" key="1">
    <citation type="submission" date="2011-01" db="EMBL/GenBank/DDBJ databases">
        <authorList>
            <person name="Muzny D."/>
            <person name="Qin X."/>
            <person name="Buhay C."/>
            <person name="Dugan-Rocha S."/>
            <person name="Ding Y."/>
            <person name="Chen G."/>
            <person name="Hawes A."/>
            <person name="Holder M."/>
            <person name="Jhangiani S."/>
            <person name="Johnson A."/>
            <person name="Khan Z."/>
            <person name="Li Z."/>
            <person name="Liu W."/>
            <person name="Liu X."/>
            <person name="Perez L."/>
            <person name="Shen H."/>
            <person name="Wang Q."/>
            <person name="Watt J."/>
            <person name="Xi L."/>
            <person name="Xin Y."/>
            <person name="Zhou J."/>
            <person name="Deng J."/>
            <person name="Jiang H."/>
            <person name="Liu Y."/>
            <person name="Qu J."/>
            <person name="Song X.-Z."/>
            <person name="Zhang L."/>
            <person name="Villasana D."/>
            <person name="Johnson A."/>
            <person name="Liu J."/>
            <person name="Liyanage D."/>
            <person name="Lorensuhewa L."/>
            <person name="Robinson T."/>
            <person name="Song A."/>
            <person name="Song B.-B."/>
            <person name="Dinh H."/>
            <person name="Thornton R."/>
            <person name="Coyle M."/>
            <person name="Francisco L."/>
            <person name="Jackson L."/>
            <person name="Javaid M."/>
            <person name="Korchina V."/>
            <person name="Kovar C."/>
            <person name="Mata R."/>
            <person name="Mathew T."/>
            <person name="Ngo R."/>
            <person name="Nguyen L."/>
            <person name="Nguyen N."/>
            <person name="Okwuonu G."/>
            <person name="Ongeri F."/>
            <person name="Pham C."/>
            <person name="Simmons D."/>
            <person name="Wilczek-Boney K."/>
            <person name="Hale W."/>
            <person name="Jakkamsetti A."/>
            <person name="Pham P."/>
            <person name="Ruth R."/>
            <person name="San Lucas F."/>
            <person name="Warren J."/>
            <person name="Zhang J."/>
            <person name="Zhao Z."/>
            <person name="Zhou C."/>
            <person name="Zhu D."/>
            <person name="Lee S."/>
            <person name="Bess C."/>
            <person name="Blankenburg K."/>
            <person name="Forbes L."/>
            <person name="Fu Q."/>
            <person name="Gubbala S."/>
            <person name="Hirani K."/>
            <person name="Jayaseelan J.C."/>
            <person name="Lara F."/>
            <person name="Munidasa M."/>
            <person name="Palculict T."/>
            <person name="Patil S."/>
            <person name="Pu L.-L."/>
            <person name="Saada N."/>
            <person name="Tang L."/>
            <person name="Weissenberger G."/>
            <person name="Zhu Y."/>
            <person name="Hemphill L."/>
            <person name="Shang Y."/>
            <person name="Youmans B."/>
            <person name="Ayvaz T."/>
            <person name="Ross M."/>
            <person name="Santibanez J."/>
            <person name="Aqrawi P."/>
            <person name="Gross S."/>
            <person name="Joshi V."/>
            <person name="Fowler G."/>
            <person name="Nazareth L."/>
            <person name="Reid J."/>
            <person name="Worley K."/>
            <person name="Petrosino J."/>
            <person name="Highlander S."/>
            <person name="Gibbs R."/>
        </authorList>
    </citation>
    <scope>NUCLEOTIDE SEQUENCE [LARGE SCALE GENOMIC DNA]</scope>
    <source>
        <strain evidence="2">ATCC 33269</strain>
    </source>
</reference>
<dbReference type="eggNOG" id="COG2949">
    <property type="taxonomic scope" value="Bacteria"/>
</dbReference>
<evidence type="ECO:0000313" key="2">
    <source>
        <dbReference type="EMBL" id="EFZ37887.1"/>
    </source>
</evidence>
<dbReference type="InterPro" id="IPR051599">
    <property type="entry name" value="Cell_Envelope_Assoc"/>
</dbReference>
<evidence type="ECO:0000313" key="3">
    <source>
        <dbReference type="Proteomes" id="UP000005580"/>
    </source>
</evidence>
<accession>E7RMA6</accession>
<comment type="caution">
    <text evidence="2">The sequence shown here is derived from an EMBL/GenBank/DDBJ whole genome shotgun (WGS) entry which is preliminary data.</text>
</comment>
<dbReference type="STRING" id="28134.SAMN05444288_0601"/>
<proteinExistence type="predicted"/>
<dbReference type="GO" id="GO:0005886">
    <property type="term" value="C:plasma membrane"/>
    <property type="evidence" value="ECO:0007669"/>
    <property type="project" value="TreeGrafter"/>
</dbReference>
<dbReference type="CDD" id="cd06259">
    <property type="entry name" value="YdcF-like"/>
    <property type="match status" value="1"/>
</dbReference>
<dbReference type="PANTHER" id="PTHR30336:SF6">
    <property type="entry name" value="INTEGRAL MEMBRANE PROTEIN"/>
    <property type="match status" value="1"/>
</dbReference>
<dbReference type="EMBL" id="AEPE02000002">
    <property type="protein sequence ID" value="EFZ37887.1"/>
    <property type="molecule type" value="Genomic_DNA"/>
</dbReference>
<organism evidence="2 3">
    <name type="scientific">Hoylesella oralis ATCC 33269</name>
    <dbReference type="NCBI Taxonomy" id="873533"/>
    <lineage>
        <taxon>Bacteria</taxon>
        <taxon>Pseudomonadati</taxon>
        <taxon>Bacteroidota</taxon>
        <taxon>Bacteroidia</taxon>
        <taxon>Bacteroidales</taxon>
        <taxon>Prevotellaceae</taxon>
        <taxon>Hoylesella</taxon>
    </lineage>
</organism>
<gene>
    <name evidence="2" type="ORF">HMPREF0663_10256</name>
</gene>
<dbReference type="InterPro" id="IPR003848">
    <property type="entry name" value="DUF218"/>
</dbReference>
<dbReference type="AlphaFoldDB" id="E7RMA6"/>
<evidence type="ECO:0000259" key="1">
    <source>
        <dbReference type="Pfam" id="PF02698"/>
    </source>
</evidence>
<dbReference type="Proteomes" id="UP000005580">
    <property type="component" value="Unassembled WGS sequence"/>
</dbReference>